<dbReference type="InterPro" id="IPR036890">
    <property type="entry name" value="HATPase_C_sf"/>
</dbReference>
<dbReference type="KEGG" id="mpaf:R5R33_02610"/>
<dbReference type="Gene3D" id="1.10.287.130">
    <property type="match status" value="1"/>
</dbReference>
<evidence type="ECO:0000256" key="10">
    <source>
        <dbReference type="ARBA" id="ARBA00022840"/>
    </source>
</evidence>
<dbReference type="Proteomes" id="UP001302477">
    <property type="component" value="Chromosome"/>
</dbReference>
<dbReference type="CDD" id="cd00082">
    <property type="entry name" value="HisKA"/>
    <property type="match status" value="1"/>
</dbReference>
<evidence type="ECO:0000259" key="19">
    <source>
        <dbReference type="PROSITE" id="PS50109"/>
    </source>
</evidence>
<comment type="subcellular location">
    <subcellularLocation>
        <location evidence="2">Cell membrane</location>
        <topology evidence="2">Multi-pass membrane protein</topology>
    </subcellularLocation>
</comment>
<dbReference type="Pfam" id="PF01627">
    <property type="entry name" value="Hpt"/>
    <property type="match status" value="1"/>
</dbReference>
<dbReference type="InterPro" id="IPR005467">
    <property type="entry name" value="His_kinase_dom"/>
</dbReference>
<keyword evidence="11 18" id="KW-1133">Transmembrane helix</keyword>
<keyword evidence="7 18" id="KW-0812">Transmembrane</keyword>
<feature type="domain" description="Response regulatory" evidence="20">
    <location>
        <begin position="709"/>
        <end position="825"/>
    </location>
</feature>
<dbReference type="InterPro" id="IPR001789">
    <property type="entry name" value="Sig_transdc_resp-reg_receiver"/>
</dbReference>
<dbReference type="PROSITE" id="PS50110">
    <property type="entry name" value="RESPONSE_REGULATORY"/>
    <property type="match status" value="2"/>
</dbReference>
<dbReference type="EMBL" id="CP137555">
    <property type="protein sequence ID" value="WOX06050.1"/>
    <property type="molecule type" value="Genomic_DNA"/>
</dbReference>
<keyword evidence="13 18" id="KW-0472">Membrane</keyword>
<feature type="domain" description="HAMP" evidence="21">
    <location>
        <begin position="231"/>
        <end position="283"/>
    </location>
</feature>
<evidence type="ECO:0000256" key="11">
    <source>
        <dbReference type="ARBA" id="ARBA00022989"/>
    </source>
</evidence>
<dbReference type="InterPro" id="IPR011006">
    <property type="entry name" value="CheY-like_superfamily"/>
</dbReference>
<protein>
    <recommendedName>
        <fullName evidence="3">histidine kinase</fullName>
        <ecNumber evidence="3">2.7.13.3</ecNumber>
    </recommendedName>
</protein>
<dbReference type="SMART" id="SM00304">
    <property type="entry name" value="HAMP"/>
    <property type="match status" value="1"/>
</dbReference>
<feature type="compositionally biased region" description="Basic residues" evidence="17">
    <location>
        <begin position="26"/>
        <end position="37"/>
    </location>
</feature>
<sequence length="984" mass="110685">MAQANQPQPMPAPVASSGQTLEQSPHPRRKHNRARPHRTYGRRYSLRAILFRYTMAPALILSLLLALLFTLQQMHDRRDLLLSHGRASAEQLVELIHLSEGHSFEERIHWLDKSLMALMLERDMIRSVQLYRADRNEAGEEEFRLISSVGPRPRTTFSAEELRGKPAHVHEDLDSLQILHPLLGEGTNCWLAIELHRPYFLVGTYQVALVGLIGLIVCTLIALVWAVVLSERAARSLERIKEALRAVGQGKFAARAVSSRNLELAQLAEEINLMAGNLAEYQRDYQEGLHQSMEDLRQSLDAMEEQNIELELARKKAVENSRGKSNFLANTSHEIRTPLNGIIGFTNLLLKTEVDQLQQDYLQTILRSSESLLTTINDILDFSRIESGNLVLDHSPMNLGQVLEETLQILAPYGYEHNLELVPFVDPQLPPSQIGDPLRIKQILTNLVSTAIRCSENGSIPVRIAVQSGKESELMVHISIVDNGARCDEQGRRELRQLLNSSPQQQQTNNNGMGLSIARSLVQSMGGELGMESNEQGGSSYWIQLPLTIDRNRTAITREQFPGCRVLLVDPNPMTRQQIFQQLSHWQVEALEHCDGQNLVPAIEQMWRHDALPDALIIDAGIADGNFDTFIATVQQLVDTYQCRVVVQGSPVDLRRCYDALRTRVLAFLGKPVSRDGLLRALKRVVPQQAQSRPQTGTFPVLPWPAKPRVLVVDDHEANRLLMNELLRAQNIEAVVAASGAEALELWRDQYFDMIFMDIQMPDMDGIATTRKIREEESGRRTPVIALTAHVGTEEKSRLLSAGLDDYLSKPVSEIQLTHTVKRWMEVNGAEEEAVLPPVVAPRLVDIGESLNLANQDPGLARDLLRMLLKGLHEDEQELARLFADKDHKGLFERVHRLHGGCCYCGVLRLRSATGQLQELLRPLQDQAQVDPGDFADAYEQVRKEIRALWDWSVEQDLDTLFGLEQIGEVGADGIEISEEQSAY</sequence>
<evidence type="ECO:0000256" key="15">
    <source>
        <dbReference type="PROSITE-ProRule" id="PRU00169"/>
    </source>
</evidence>
<evidence type="ECO:0000256" key="8">
    <source>
        <dbReference type="ARBA" id="ARBA00022741"/>
    </source>
</evidence>
<feature type="modified residue" description="Phosphohistidine" evidence="14">
    <location>
        <position position="896"/>
    </location>
</feature>
<dbReference type="PRINTS" id="PR00344">
    <property type="entry name" value="BCTRLSENSOR"/>
</dbReference>
<feature type="region of interest" description="Disordered" evidence="17">
    <location>
        <begin position="1"/>
        <end position="37"/>
    </location>
</feature>
<feature type="transmembrane region" description="Helical" evidence="18">
    <location>
        <begin position="207"/>
        <end position="228"/>
    </location>
</feature>
<dbReference type="CDD" id="cd06225">
    <property type="entry name" value="HAMP"/>
    <property type="match status" value="1"/>
</dbReference>
<evidence type="ECO:0000256" key="7">
    <source>
        <dbReference type="ARBA" id="ARBA00022692"/>
    </source>
</evidence>
<reference evidence="23 24" key="1">
    <citation type="submission" date="2023-10" db="EMBL/GenBank/DDBJ databases">
        <title>Description of Microbulbifer bruguierae sp. nov., isolated from the sediments of mangrove plant Bruguiera sexangula and comparative genomic analyses of the genus Microbulbifer.</title>
        <authorList>
            <person name="Long M."/>
        </authorList>
    </citation>
    <scope>NUCLEOTIDE SEQUENCE [LARGE SCALE GENOMIC DNA]</scope>
    <source>
        <strain evidence="23 24">SPO729</strain>
    </source>
</reference>
<dbReference type="Gene3D" id="3.40.50.2300">
    <property type="match status" value="2"/>
</dbReference>
<dbReference type="SMART" id="SM00073">
    <property type="entry name" value="HPT"/>
    <property type="match status" value="1"/>
</dbReference>
<evidence type="ECO:0000313" key="23">
    <source>
        <dbReference type="EMBL" id="WOX06050.1"/>
    </source>
</evidence>
<dbReference type="GO" id="GO:0000155">
    <property type="term" value="F:phosphorelay sensor kinase activity"/>
    <property type="evidence" value="ECO:0007669"/>
    <property type="project" value="InterPro"/>
</dbReference>
<dbReference type="Pfam" id="PF02518">
    <property type="entry name" value="HATPase_c"/>
    <property type="match status" value="1"/>
</dbReference>
<dbReference type="SUPFAM" id="SSF55874">
    <property type="entry name" value="ATPase domain of HSP90 chaperone/DNA topoisomerase II/histidine kinase"/>
    <property type="match status" value="1"/>
</dbReference>
<keyword evidence="10" id="KW-0067">ATP-binding</keyword>
<feature type="modified residue" description="4-aspartylphosphate" evidence="15">
    <location>
        <position position="758"/>
    </location>
</feature>
<dbReference type="PANTHER" id="PTHR45339">
    <property type="entry name" value="HYBRID SIGNAL TRANSDUCTION HISTIDINE KINASE J"/>
    <property type="match status" value="1"/>
</dbReference>
<evidence type="ECO:0000256" key="3">
    <source>
        <dbReference type="ARBA" id="ARBA00012438"/>
    </source>
</evidence>
<gene>
    <name evidence="23" type="ORF">R5R33_02610</name>
</gene>
<dbReference type="InterPro" id="IPR003661">
    <property type="entry name" value="HisK_dim/P_dom"/>
</dbReference>
<dbReference type="SMART" id="SM00387">
    <property type="entry name" value="HATPase_c"/>
    <property type="match status" value="1"/>
</dbReference>
<evidence type="ECO:0000256" key="18">
    <source>
        <dbReference type="SAM" id="Phobius"/>
    </source>
</evidence>
<feature type="coiled-coil region" evidence="16">
    <location>
        <begin position="264"/>
        <end position="320"/>
    </location>
</feature>
<dbReference type="SUPFAM" id="SSF47384">
    <property type="entry name" value="Homodimeric domain of signal transducing histidine kinase"/>
    <property type="match status" value="1"/>
</dbReference>
<evidence type="ECO:0000259" key="22">
    <source>
        <dbReference type="PROSITE" id="PS50894"/>
    </source>
</evidence>
<evidence type="ECO:0000256" key="17">
    <source>
        <dbReference type="SAM" id="MobiDB-lite"/>
    </source>
</evidence>
<evidence type="ECO:0000256" key="13">
    <source>
        <dbReference type="ARBA" id="ARBA00023136"/>
    </source>
</evidence>
<dbReference type="Pfam" id="PF00072">
    <property type="entry name" value="Response_reg"/>
    <property type="match status" value="1"/>
</dbReference>
<comment type="catalytic activity">
    <reaction evidence="1">
        <text>ATP + protein L-histidine = ADP + protein N-phospho-L-histidine.</text>
        <dbReference type="EC" id="2.7.13.3"/>
    </reaction>
</comment>
<dbReference type="Gene3D" id="3.30.565.10">
    <property type="entry name" value="Histidine kinase-like ATPase, C-terminal domain"/>
    <property type="match status" value="1"/>
</dbReference>
<dbReference type="CDD" id="cd17546">
    <property type="entry name" value="REC_hyHK_CKI1_RcsC-like"/>
    <property type="match status" value="1"/>
</dbReference>
<evidence type="ECO:0000256" key="5">
    <source>
        <dbReference type="ARBA" id="ARBA00022553"/>
    </source>
</evidence>
<evidence type="ECO:0000259" key="21">
    <source>
        <dbReference type="PROSITE" id="PS50885"/>
    </source>
</evidence>
<evidence type="ECO:0000256" key="2">
    <source>
        <dbReference type="ARBA" id="ARBA00004651"/>
    </source>
</evidence>
<organism evidence="23 24">
    <name type="scientific">Microbulbifer pacificus</name>
    <dbReference type="NCBI Taxonomy" id="407164"/>
    <lineage>
        <taxon>Bacteria</taxon>
        <taxon>Pseudomonadati</taxon>
        <taxon>Pseudomonadota</taxon>
        <taxon>Gammaproteobacteria</taxon>
        <taxon>Cellvibrionales</taxon>
        <taxon>Microbulbiferaceae</taxon>
        <taxon>Microbulbifer</taxon>
    </lineage>
</organism>
<proteinExistence type="predicted"/>
<accession>A0AAU0MZG5</accession>
<evidence type="ECO:0000256" key="4">
    <source>
        <dbReference type="ARBA" id="ARBA00022475"/>
    </source>
</evidence>
<dbReference type="Gene3D" id="1.20.120.160">
    <property type="entry name" value="HPT domain"/>
    <property type="match status" value="1"/>
</dbReference>
<dbReference type="PROSITE" id="PS50885">
    <property type="entry name" value="HAMP"/>
    <property type="match status" value="1"/>
</dbReference>
<dbReference type="RefSeq" id="WP_318954510.1">
    <property type="nucleotide sequence ID" value="NZ_CP137555.1"/>
</dbReference>
<evidence type="ECO:0000256" key="16">
    <source>
        <dbReference type="SAM" id="Coils"/>
    </source>
</evidence>
<dbReference type="InterPro" id="IPR036097">
    <property type="entry name" value="HisK_dim/P_sf"/>
</dbReference>
<keyword evidence="12" id="KW-0902">Two-component regulatory system</keyword>
<dbReference type="SMART" id="SM00448">
    <property type="entry name" value="REC"/>
    <property type="match status" value="2"/>
</dbReference>
<dbReference type="Pfam" id="PF00512">
    <property type="entry name" value="HisKA"/>
    <property type="match status" value="1"/>
</dbReference>
<dbReference type="AlphaFoldDB" id="A0AAU0MZG5"/>
<dbReference type="InterPro" id="IPR003594">
    <property type="entry name" value="HATPase_dom"/>
</dbReference>
<evidence type="ECO:0000256" key="9">
    <source>
        <dbReference type="ARBA" id="ARBA00022777"/>
    </source>
</evidence>
<feature type="domain" description="HPt" evidence="22">
    <location>
        <begin position="857"/>
        <end position="949"/>
    </location>
</feature>
<dbReference type="SUPFAM" id="SSF47226">
    <property type="entry name" value="Histidine-containing phosphotransfer domain, HPT domain"/>
    <property type="match status" value="1"/>
</dbReference>
<keyword evidence="8" id="KW-0547">Nucleotide-binding</keyword>
<dbReference type="InterPro" id="IPR004358">
    <property type="entry name" value="Sig_transdc_His_kin-like_C"/>
</dbReference>
<feature type="domain" description="Response regulatory" evidence="20">
    <location>
        <begin position="565"/>
        <end position="686"/>
    </location>
</feature>
<dbReference type="GO" id="GO:0005886">
    <property type="term" value="C:plasma membrane"/>
    <property type="evidence" value="ECO:0007669"/>
    <property type="project" value="UniProtKB-SubCell"/>
</dbReference>
<dbReference type="PROSITE" id="PS50109">
    <property type="entry name" value="HIS_KIN"/>
    <property type="match status" value="1"/>
</dbReference>
<evidence type="ECO:0000256" key="12">
    <source>
        <dbReference type="ARBA" id="ARBA00023012"/>
    </source>
</evidence>
<keyword evidence="6" id="KW-0808">Transferase</keyword>
<feature type="domain" description="Histidine kinase" evidence="19">
    <location>
        <begin position="330"/>
        <end position="549"/>
    </location>
</feature>
<dbReference type="InterPro" id="IPR008207">
    <property type="entry name" value="Sig_transdc_His_kin_Hpt_dom"/>
</dbReference>
<evidence type="ECO:0000256" key="1">
    <source>
        <dbReference type="ARBA" id="ARBA00000085"/>
    </source>
</evidence>
<dbReference type="FunFam" id="1.10.287.130:FF:000003">
    <property type="entry name" value="Histidine kinase"/>
    <property type="match status" value="1"/>
</dbReference>
<dbReference type="EC" id="2.7.13.3" evidence="3"/>
<name>A0AAU0MZG5_9GAMM</name>
<evidence type="ECO:0000256" key="6">
    <source>
        <dbReference type="ARBA" id="ARBA00022679"/>
    </source>
</evidence>
<dbReference type="GO" id="GO:0005524">
    <property type="term" value="F:ATP binding"/>
    <property type="evidence" value="ECO:0007669"/>
    <property type="project" value="UniProtKB-KW"/>
</dbReference>
<dbReference type="InterPro" id="IPR036641">
    <property type="entry name" value="HPT_dom_sf"/>
</dbReference>
<dbReference type="InterPro" id="IPR003660">
    <property type="entry name" value="HAMP_dom"/>
</dbReference>
<dbReference type="SUPFAM" id="SSF52172">
    <property type="entry name" value="CheY-like"/>
    <property type="match status" value="2"/>
</dbReference>
<evidence type="ECO:0000259" key="20">
    <source>
        <dbReference type="PROSITE" id="PS50110"/>
    </source>
</evidence>
<evidence type="ECO:0000313" key="24">
    <source>
        <dbReference type="Proteomes" id="UP001302477"/>
    </source>
</evidence>
<feature type="modified residue" description="4-aspartylphosphate" evidence="15">
    <location>
        <position position="619"/>
    </location>
</feature>
<dbReference type="Gene3D" id="6.10.340.10">
    <property type="match status" value="1"/>
</dbReference>
<keyword evidence="24" id="KW-1185">Reference proteome</keyword>
<dbReference type="SMART" id="SM00388">
    <property type="entry name" value="HisKA"/>
    <property type="match status" value="1"/>
</dbReference>
<keyword evidence="4" id="KW-1003">Cell membrane</keyword>
<feature type="transmembrane region" description="Helical" evidence="18">
    <location>
        <begin position="50"/>
        <end position="71"/>
    </location>
</feature>
<keyword evidence="9" id="KW-0418">Kinase</keyword>
<dbReference type="CDD" id="cd00088">
    <property type="entry name" value="HPT"/>
    <property type="match status" value="1"/>
</dbReference>
<dbReference type="PROSITE" id="PS50894">
    <property type="entry name" value="HPT"/>
    <property type="match status" value="1"/>
</dbReference>
<dbReference type="PANTHER" id="PTHR45339:SF1">
    <property type="entry name" value="HYBRID SIGNAL TRANSDUCTION HISTIDINE KINASE J"/>
    <property type="match status" value="1"/>
</dbReference>
<keyword evidence="16" id="KW-0175">Coiled coil</keyword>
<keyword evidence="5 15" id="KW-0597">Phosphoprotein</keyword>
<evidence type="ECO:0000256" key="14">
    <source>
        <dbReference type="PROSITE-ProRule" id="PRU00110"/>
    </source>
</evidence>
<dbReference type="Pfam" id="PF00672">
    <property type="entry name" value="HAMP"/>
    <property type="match status" value="1"/>
</dbReference>